<evidence type="ECO:0000256" key="5">
    <source>
        <dbReference type="ARBA" id="ARBA00023136"/>
    </source>
</evidence>
<dbReference type="GO" id="GO:0005524">
    <property type="term" value="F:ATP binding"/>
    <property type="evidence" value="ECO:0007669"/>
    <property type="project" value="InterPro"/>
</dbReference>
<evidence type="ECO:0000256" key="2">
    <source>
        <dbReference type="ARBA" id="ARBA00022448"/>
    </source>
</evidence>
<dbReference type="GO" id="GO:0015910">
    <property type="term" value="P:long-chain fatty acid import into peroxisome"/>
    <property type="evidence" value="ECO:0007669"/>
    <property type="project" value="TreeGrafter"/>
</dbReference>
<accession>A0A7R9LIA6</accession>
<dbReference type="InterPro" id="IPR050835">
    <property type="entry name" value="ABC_transporter_sub-D"/>
</dbReference>
<name>A0A7R9LIA6_9ACAR</name>
<dbReference type="Gene3D" id="1.20.1560.10">
    <property type="entry name" value="ABC transporter type 1, transmembrane domain"/>
    <property type="match status" value="1"/>
</dbReference>
<feature type="transmembrane region" description="Helical" evidence="6">
    <location>
        <begin position="69"/>
        <end position="86"/>
    </location>
</feature>
<reference evidence="9" key="1">
    <citation type="submission" date="2020-11" db="EMBL/GenBank/DDBJ databases">
        <authorList>
            <person name="Tran Van P."/>
        </authorList>
    </citation>
    <scope>NUCLEOTIDE SEQUENCE</scope>
</reference>
<proteinExistence type="inferred from homology"/>
<dbReference type="OrthoDB" id="422637at2759"/>
<dbReference type="GO" id="GO:0007031">
    <property type="term" value="P:peroxisome organization"/>
    <property type="evidence" value="ECO:0007669"/>
    <property type="project" value="TreeGrafter"/>
</dbReference>
<protein>
    <submittedName>
        <fullName evidence="9">Uncharacterized protein</fullName>
    </submittedName>
</protein>
<dbReference type="GO" id="GO:0042760">
    <property type="term" value="P:very long-chain fatty acid catabolic process"/>
    <property type="evidence" value="ECO:0007669"/>
    <property type="project" value="TreeGrafter"/>
</dbReference>
<dbReference type="GO" id="GO:0140359">
    <property type="term" value="F:ABC-type transporter activity"/>
    <property type="evidence" value="ECO:0007669"/>
    <property type="project" value="InterPro"/>
</dbReference>
<dbReference type="InterPro" id="IPR003439">
    <property type="entry name" value="ABC_transporter-like_ATP-bd"/>
</dbReference>
<dbReference type="InterPro" id="IPR011527">
    <property type="entry name" value="ABC1_TM_dom"/>
</dbReference>
<dbReference type="PROSITE" id="PS00211">
    <property type="entry name" value="ABC_TRANSPORTER_1"/>
    <property type="match status" value="1"/>
</dbReference>
<dbReference type="SUPFAM" id="SSF90123">
    <property type="entry name" value="ABC transporter transmembrane region"/>
    <property type="match status" value="1"/>
</dbReference>
<evidence type="ECO:0000313" key="10">
    <source>
        <dbReference type="Proteomes" id="UP000728032"/>
    </source>
</evidence>
<dbReference type="GO" id="GO:0006635">
    <property type="term" value="P:fatty acid beta-oxidation"/>
    <property type="evidence" value="ECO:0007669"/>
    <property type="project" value="TreeGrafter"/>
</dbReference>
<organism evidence="9">
    <name type="scientific">Oppiella nova</name>
    <dbReference type="NCBI Taxonomy" id="334625"/>
    <lineage>
        <taxon>Eukaryota</taxon>
        <taxon>Metazoa</taxon>
        <taxon>Ecdysozoa</taxon>
        <taxon>Arthropoda</taxon>
        <taxon>Chelicerata</taxon>
        <taxon>Arachnida</taxon>
        <taxon>Acari</taxon>
        <taxon>Acariformes</taxon>
        <taxon>Sarcoptiformes</taxon>
        <taxon>Oribatida</taxon>
        <taxon>Brachypylina</taxon>
        <taxon>Oppioidea</taxon>
        <taxon>Oppiidae</taxon>
        <taxon>Oppiella</taxon>
    </lineage>
</organism>
<dbReference type="Proteomes" id="UP000728032">
    <property type="component" value="Unassembled WGS sequence"/>
</dbReference>
<dbReference type="PANTHER" id="PTHR11384">
    <property type="entry name" value="ATP-BINDING CASSETTE, SUB-FAMILY D MEMBER"/>
    <property type="match status" value="1"/>
</dbReference>
<dbReference type="InterPro" id="IPR036640">
    <property type="entry name" value="ABC1_TM_sf"/>
</dbReference>
<feature type="transmembrane region" description="Helical" evidence="6">
    <location>
        <begin position="149"/>
        <end position="168"/>
    </location>
</feature>
<evidence type="ECO:0000256" key="4">
    <source>
        <dbReference type="ARBA" id="ARBA00022989"/>
    </source>
</evidence>
<dbReference type="EMBL" id="CAJPVJ010001030">
    <property type="protein sequence ID" value="CAG2163922.1"/>
    <property type="molecule type" value="Genomic_DNA"/>
</dbReference>
<dbReference type="InterPro" id="IPR027417">
    <property type="entry name" value="P-loop_NTPase"/>
</dbReference>
<feature type="transmembrane region" description="Helical" evidence="6">
    <location>
        <begin position="20"/>
        <end position="43"/>
    </location>
</feature>
<dbReference type="PROSITE" id="PS50929">
    <property type="entry name" value="ABC_TM1F"/>
    <property type="match status" value="1"/>
</dbReference>
<evidence type="ECO:0000256" key="1">
    <source>
        <dbReference type="ARBA" id="ARBA00008575"/>
    </source>
</evidence>
<dbReference type="Pfam" id="PF06472">
    <property type="entry name" value="ABC_membrane_2"/>
    <property type="match status" value="1"/>
</dbReference>
<dbReference type="PANTHER" id="PTHR11384:SF59">
    <property type="entry name" value="LYSOSOMAL COBALAMIN TRANSPORTER ABCD4"/>
    <property type="match status" value="1"/>
</dbReference>
<gene>
    <name evidence="9" type="ORF">ONB1V03_LOCUS3483</name>
</gene>
<evidence type="ECO:0000256" key="6">
    <source>
        <dbReference type="SAM" id="Phobius"/>
    </source>
</evidence>
<dbReference type="Gene3D" id="3.40.50.300">
    <property type="entry name" value="P-loop containing nucleotide triphosphate hydrolases"/>
    <property type="match status" value="1"/>
</dbReference>
<dbReference type="Pfam" id="PF00005">
    <property type="entry name" value="ABC_tran"/>
    <property type="match status" value="1"/>
</dbReference>
<dbReference type="PROSITE" id="PS50893">
    <property type="entry name" value="ABC_TRANSPORTER_2"/>
    <property type="match status" value="1"/>
</dbReference>
<dbReference type="SUPFAM" id="SSF52540">
    <property type="entry name" value="P-loop containing nucleoside triphosphate hydrolases"/>
    <property type="match status" value="1"/>
</dbReference>
<evidence type="ECO:0000256" key="3">
    <source>
        <dbReference type="ARBA" id="ARBA00022692"/>
    </source>
</evidence>
<keyword evidence="4 6" id="KW-1133">Transmembrane helix</keyword>
<keyword evidence="10" id="KW-1185">Reference proteome</keyword>
<evidence type="ECO:0000259" key="7">
    <source>
        <dbReference type="PROSITE" id="PS50893"/>
    </source>
</evidence>
<keyword evidence="3 6" id="KW-0812">Transmembrane</keyword>
<feature type="transmembrane region" description="Helical" evidence="6">
    <location>
        <begin position="174"/>
        <end position="197"/>
    </location>
</feature>
<evidence type="ECO:0000313" key="9">
    <source>
        <dbReference type="EMBL" id="CAD7642231.1"/>
    </source>
</evidence>
<feature type="domain" description="ABC transporter" evidence="7">
    <location>
        <begin position="381"/>
        <end position="619"/>
    </location>
</feature>
<sequence length="620" mass="71740">MPESENFSFDRKFLKRFLRILTVILRGKSSMIILYLLFVTILYETAAYNIGMLTGTYYKALGERDLTEFWQQTIKALVLIAVIALLKSIRDYIASSVYLEWRRQLTDRLLSRYMQGLAYYELNVLSADRRRDNLDQRLTQDVDVFCRKLSTIIADLIVWPFLLAFYTYRSVEVVGYIGPVGCLVFFLVSTGINKWLISLVLHQVYHQQRAEGYYRFQHMRVRTNAEAIALQRAGSFELHRTFGLFGRLLAIQERLILRELSLNVSVNWFDYLGSIVAFIILYFPVFGGKWDYMSGPQLSQLVSQSTFVTIYLINVFTRLIDTATTFTDIGGTAHRIGEVLEWLAASTGGVSGQGVHVRHSEDNELSDVYNMDDREESRPALRLKQYFKFTNVSIRVPHSERCLIRGLSFAVDREDRLLIAGESGSAKTSIVRVLRGLWRESEGRVDRYLPFDEPKVVLFLPQKPLLLTTGSLLEQISYPLRTHTDPEHGVDDQTRDLITHYMNYLDLNPVLERVGHRVDRDMGPDWNWTDCLSPGEQQRLCFVRLFFHHPVLAVLDESTSAVSMGMERKIYEELQRLEIGYVSCGHRQSLYEYHNRVLRVREATSPLNSADNEYSIEDIK</sequence>
<feature type="domain" description="ABC transmembrane type-1" evidence="8">
    <location>
        <begin position="32"/>
        <end position="324"/>
    </location>
</feature>
<dbReference type="AlphaFoldDB" id="A0A7R9LIA6"/>
<comment type="similarity">
    <text evidence="1">Belongs to the ABC transporter superfamily. ABCD family. Peroxisomal fatty acyl CoA transporter (TC 3.A.1.203) subfamily.</text>
</comment>
<keyword evidence="2" id="KW-0813">Transport</keyword>
<dbReference type="InterPro" id="IPR017871">
    <property type="entry name" value="ABC_transporter-like_CS"/>
</dbReference>
<evidence type="ECO:0000259" key="8">
    <source>
        <dbReference type="PROSITE" id="PS50929"/>
    </source>
</evidence>
<feature type="transmembrane region" description="Helical" evidence="6">
    <location>
        <begin position="268"/>
        <end position="286"/>
    </location>
</feature>
<keyword evidence="5 6" id="KW-0472">Membrane</keyword>
<dbReference type="GO" id="GO:0005778">
    <property type="term" value="C:peroxisomal membrane"/>
    <property type="evidence" value="ECO:0007669"/>
    <property type="project" value="TreeGrafter"/>
</dbReference>
<dbReference type="GO" id="GO:0005324">
    <property type="term" value="F:long-chain fatty acid transmembrane transporter activity"/>
    <property type="evidence" value="ECO:0007669"/>
    <property type="project" value="TreeGrafter"/>
</dbReference>
<dbReference type="GO" id="GO:0016887">
    <property type="term" value="F:ATP hydrolysis activity"/>
    <property type="evidence" value="ECO:0007669"/>
    <property type="project" value="InterPro"/>
</dbReference>
<dbReference type="EMBL" id="OC915855">
    <property type="protein sequence ID" value="CAD7642231.1"/>
    <property type="molecule type" value="Genomic_DNA"/>
</dbReference>